<reference evidence="2" key="1">
    <citation type="submission" date="2023-06" db="EMBL/GenBank/DDBJ databases">
        <title>Genome-scale phylogeny and comparative genomics of the fungal order Sordariales.</title>
        <authorList>
            <consortium name="Lawrence Berkeley National Laboratory"/>
            <person name="Hensen N."/>
            <person name="Bonometti L."/>
            <person name="Westerberg I."/>
            <person name="Brannstrom I.O."/>
            <person name="Guillou S."/>
            <person name="Cros-Aarteil S."/>
            <person name="Calhoun S."/>
            <person name="Haridas S."/>
            <person name="Kuo A."/>
            <person name="Mondo S."/>
            <person name="Pangilinan J."/>
            <person name="Riley R."/>
            <person name="Labutti K."/>
            <person name="Andreopoulos B."/>
            <person name="Lipzen A."/>
            <person name="Chen C."/>
            <person name="Yanf M."/>
            <person name="Daum C."/>
            <person name="Ng V."/>
            <person name="Clum A."/>
            <person name="Steindorff A."/>
            <person name="Ohm R."/>
            <person name="Martin F."/>
            <person name="Silar P."/>
            <person name="Natvig D."/>
            <person name="Lalanne C."/>
            <person name="Gautier V."/>
            <person name="Ament-Velasquez S.L."/>
            <person name="Kruys A."/>
            <person name="Hutchinson M.I."/>
            <person name="Powell A.J."/>
            <person name="Barry K."/>
            <person name="Miller A.N."/>
            <person name="Grigoriev I.V."/>
            <person name="Debuchy R."/>
            <person name="Gladieux P."/>
            <person name="Thoren M.H."/>
            <person name="Johannesson H."/>
        </authorList>
    </citation>
    <scope>NUCLEOTIDE SEQUENCE</scope>
    <source>
        <strain evidence="2">SMH4607-1</strain>
    </source>
</reference>
<keyword evidence="3" id="KW-1185">Reference proteome</keyword>
<evidence type="ECO:0000313" key="2">
    <source>
        <dbReference type="EMBL" id="KAK0707691.1"/>
    </source>
</evidence>
<proteinExistence type="predicted"/>
<accession>A0AA40DNI4</accession>
<evidence type="ECO:0000256" key="1">
    <source>
        <dbReference type="SAM" id="MobiDB-lite"/>
    </source>
</evidence>
<feature type="region of interest" description="Disordered" evidence="1">
    <location>
        <begin position="136"/>
        <end position="214"/>
    </location>
</feature>
<dbReference type="EMBL" id="JAUKUA010000006">
    <property type="protein sequence ID" value="KAK0707691.1"/>
    <property type="molecule type" value="Genomic_DNA"/>
</dbReference>
<evidence type="ECO:0000313" key="3">
    <source>
        <dbReference type="Proteomes" id="UP001172102"/>
    </source>
</evidence>
<feature type="compositionally biased region" description="Low complexity" evidence="1">
    <location>
        <begin position="171"/>
        <end position="180"/>
    </location>
</feature>
<name>A0AA40DNI4_9PEZI</name>
<gene>
    <name evidence="2" type="ORF">B0H67DRAFT_588381</name>
</gene>
<protein>
    <submittedName>
        <fullName evidence="2">Uncharacterized protein</fullName>
    </submittedName>
</protein>
<dbReference type="Proteomes" id="UP001172102">
    <property type="component" value="Unassembled WGS sequence"/>
</dbReference>
<dbReference type="AlphaFoldDB" id="A0AA40DNI4"/>
<feature type="region of interest" description="Disordered" evidence="1">
    <location>
        <begin position="1"/>
        <end position="22"/>
    </location>
</feature>
<feature type="compositionally biased region" description="Polar residues" evidence="1">
    <location>
        <begin position="1"/>
        <end position="18"/>
    </location>
</feature>
<comment type="caution">
    <text evidence="2">The sequence shown here is derived from an EMBL/GenBank/DDBJ whole genome shotgun (WGS) entry which is preliminary data.</text>
</comment>
<sequence>MEQYNQSDAQAKAVQNQEDNLRVRFPKDANTFIDVEILSEASMEQSKQPDASRAIQQELNTELDGAMESWSRLDQEPSTAFRQRQEHAASNPPRLTDPAVGSRARYFHQWDKWTQEPAVDPSQVVPAALFAQPRKARVSPHWWMRPDKGSPQPAEQSRIESAALPASSHRTPSTPGSGTLPPTPSSDFSRDGYRPAPPPPQRFLGQELSAPEAQRVAPKLPFRYPQLQYSLQEEGLGPEDFVDDEFDPTFWEKRPPRGDIWAHRFLDSPSYVRKDSEPISPGTMILSSPGVLGRKNLSFAARMEAARRNQPEAARRG</sequence>
<organism evidence="2 3">
    <name type="scientific">Lasiosphaeris hirsuta</name>
    <dbReference type="NCBI Taxonomy" id="260670"/>
    <lineage>
        <taxon>Eukaryota</taxon>
        <taxon>Fungi</taxon>
        <taxon>Dikarya</taxon>
        <taxon>Ascomycota</taxon>
        <taxon>Pezizomycotina</taxon>
        <taxon>Sordariomycetes</taxon>
        <taxon>Sordariomycetidae</taxon>
        <taxon>Sordariales</taxon>
        <taxon>Lasiosphaeriaceae</taxon>
        <taxon>Lasiosphaeris</taxon>
    </lineage>
</organism>
<feature type="region of interest" description="Disordered" evidence="1">
    <location>
        <begin position="64"/>
        <end position="102"/>
    </location>
</feature>